<keyword evidence="1" id="KW-0812">Transmembrane</keyword>
<organism evidence="2 3">
    <name type="scientific">Rubroshorea leprosula</name>
    <dbReference type="NCBI Taxonomy" id="152421"/>
    <lineage>
        <taxon>Eukaryota</taxon>
        <taxon>Viridiplantae</taxon>
        <taxon>Streptophyta</taxon>
        <taxon>Embryophyta</taxon>
        <taxon>Tracheophyta</taxon>
        <taxon>Spermatophyta</taxon>
        <taxon>Magnoliopsida</taxon>
        <taxon>eudicotyledons</taxon>
        <taxon>Gunneridae</taxon>
        <taxon>Pentapetalae</taxon>
        <taxon>rosids</taxon>
        <taxon>malvids</taxon>
        <taxon>Malvales</taxon>
        <taxon>Dipterocarpaceae</taxon>
        <taxon>Rubroshorea</taxon>
    </lineage>
</organism>
<proteinExistence type="predicted"/>
<keyword evidence="1" id="KW-0472">Membrane</keyword>
<sequence>MLYLAKLKWHLAFRKKQAVVFGGYCFLRKTETRATNLIGMMTGDRKKEAEIMRENQVGTKTEGMVVTEGGIMIVGAEIVIGIVIEIVIGSMSALGLMILQVTTGPIQGLGNALGIMIATGMTDTRCMNAAKKKMNTKLFLLS</sequence>
<evidence type="ECO:0000313" key="2">
    <source>
        <dbReference type="EMBL" id="GKV46114.1"/>
    </source>
</evidence>
<gene>
    <name evidence="2" type="ORF">SLEP1_g53123</name>
</gene>
<feature type="transmembrane region" description="Helical" evidence="1">
    <location>
        <begin position="105"/>
        <end position="124"/>
    </location>
</feature>
<reference evidence="2 3" key="1">
    <citation type="journal article" date="2021" name="Commun. Biol.">
        <title>The genome of Shorea leprosula (Dipterocarpaceae) highlights the ecological relevance of drought in aseasonal tropical rainforests.</title>
        <authorList>
            <person name="Ng K.K.S."/>
            <person name="Kobayashi M.J."/>
            <person name="Fawcett J.A."/>
            <person name="Hatakeyama M."/>
            <person name="Paape T."/>
            <person name="Ng C.H."/>
            <person name="Ang C.C."/>
            <person name="Tnah L.H."/>
            <person name="Lee C.T."/>
            <person name="Nishiyama T."/>
            <person name="Sese J."/>
            <person name="O'Brien M.J."/>
            <person name="Copetti D."/>
            <person name="Mohd Noor M.I."/>
            <person name="Ong R.C."/>
            <person name="Putra M."/>
            <person name="Sireger I.Z."/>
            <person name="Indrioko S."/>
            <person name="Kosugi Y."/>
            <person name="Izuno A."/>
            <person name="Isagi Y."/>
            <person name="Lee S.L."/>
            <person name="Shimizu K.K."/>
        </authorList>
    </citation>
    <scope>NUCLEOTIDE SEQUENCE [LARGE SCALE GENOMIC DNA]</scope>
    <source>
        <strain evidence="2">214</strain>
    </source>
</reference>
<dbReference type="AlphaFoldDB" id="A0AAV5M8G0"/>
<keyword evidence="3" id="KW-1185">Reference proteome</keyword>
<dbReference type="EMBL" id="BPVZ01000203">
    <property type="protein sequence ID" value="GKV46114.1"/>
    <property type="molecule type" value="Genomic_DNA"/>
</dbReference>
<name>A0AAV5M8G0_9ROSI</name>
<accession>A0AAV5M8G0</accession>
<comment type="caution">
    <text evidence="2">The sequence shown here is derived from an EMBL/GenBank/DDBJ whole genome shotgun (WGS) entry which is preliminary data.</text>
</comment>
<evidence type="ECO:0000313" key="3">
    <source>
        <dbReference type="Proteomes" id="UP001054252"/>
    </source>
</evidence>
<protein>
    <submittedName>
        <fullName evidence="2">Uncharacterized protein</fullName>
    </submittedName>
</protein>
<dbReference type="Proteomes" id="UP001054252">
    <property type="component" value="Unassembled WGS sequence"/>
</dbReference>
<evidence type="ECO:0000256" key="1">
    <source>
        <dbReference type="SAM" id="Phobius"/>
    </source>
</evidence>
<feature type="transmembrane region" description="Helical" evidence="1">
    <location>
        <begin position="78"/>
        <end position="99"/>
    </location>
</feature>
<keyword evidence="1" id="KW-1133">Transmembrane helix</keyword>